<dbReference type="AlphaFoldDB" id="A0A0D9QQ10"/>
<evidence type="ECO:0000256" key="3">
    <source>
        <dbReference type="SAM" id="SignalP"/>
    </source>
</evidence>
<evidence type="ECO:0000313" key="5">
    <source>
        <dbReference type="Proteomes" id="UP000054561"/>
    </source>
</evidence>
<keyword evidence="2" id="KW-0472">Membrane</keyword>
<feature type="compositionally biased region" description="Basic and acidic residues" evidence="1">
    <location>
        <begin position="52"/>
        <end position="62"/>
    </location>
</feature>
<evidence type="ECO:0008006" key="6">
    <source>
        <dbReference type="Google" id="ProtNLM"/>
    </source>
</evidence>
<feature type="transmembrane region" description="Helical" evidence="2">
    <location>
        <begin position="147"/>
        <end position="163"/>
    </location>
</feature>
<organism evidence="4 5">
    <name type="scientific">Plasmodium fragile</name>
    <dbReference type="NCBI Taxonomy" id="5857"/>
    <lineage>
        <taxon>Eukaryota</taxon>
        <taxon>Sar</taxon>
        <taxon>Alveolata</taxon>
        <taxon>Apicomplexa</taxon>
        <taxon>Aconoidasida</taxon>
        <taxon>Haemosporida</taxon>
        <taxon>Plasmodiidae</taxon>
        <taxon>Plasmodium</taxon>
        <taxon>Plasmodium (Plasmodium)</taxon>
    </lineage>
</organism>
<accession>A0A0D9QQ10</accession>
<dbReference type="GeneID" id="24266690"/>
<dbReference type="EMBL" id="KQ001656">
    <property type="protein sequence ID" value="KJP88882.1"/>
    <property type="molecule type" value="Genomic_DNA"/>
</dbReference>
<gene>
    <name evidence="4" type="ORF">AK88_01376</name>
</gene>
<dbReference type="VEuPathDB" id="PlasmoDB:AK88_01376"/>
<name>A0A0D9QQ10_PLAFR</name>
<feature type="region of interest" description="Disordered" evidence="1">
    <location>
        <begin position="52"/>
        <end position="86"/>
    </location>
</feature>
<evidence type="ECO:0000313" key="4">
    <source>
        <dbReference type="EMBL" id="KJP88882.1"/>
    </source>
</evidence>
<dbReference type="Proteomes" id="UP000054561">
    <property type="component" value="Unassembled WGS sequence"/>
</dbReference>
<dbReference type="OrthoDB" id="381862at2759"/>
<evidence type="ECO:0000256" key="1">
    <source>
        <dbReference type="SAM" id="MobiDB-lite"/>
    </source>
</evidence>
<feature type="signal peptide" evidence="3">
    <location>
        <begin position="1"/>
        <end position="27"/>
    </location>
</feature>
<protein>
    <recommendedName>
        <fullName evidence="6">Pv-fam-d protein</fullName>
    </recommendedName>
</protein>
<feature type="chain" id="PRO_5002344115" description="Pv-fam-d protein" evidence="3">
    <location>
        <begin position="28"/>
        <end position="188"/>
    </location>
</feature>
<reference evidence="4 5" key="1">
    <citation type="submission" date="2014-03" db="EMBL/GenBank/DDBJ databases">
        <title>The Genome Sequence of Plasmodium fragile nilgiri.</title>
        <authorList>
            <consortium name="The Broad Institute Genomics Platform"/>
            <consortium name="The Broad Institute Genome Sequencing Center for Infectious Disease"/>
            <person name="Neafsey D."/>
            <person name="Duraisingh M."/>
            <person name="Young S.K."/>
            <person name="Zeng Q."/>
            <person name="Gargeya S."/>
            <person name="Abouelleil A."/>
            <person name="Alvarado L."/>
            <person name="Chapman S.B."/>
            <person name="Gainer-Dewar J."/>
            <person name="Goldberg J."/>
            <person name="Griggs A."/>
            <person name="Gujja S."/>
            <person name="Hansen M."/>
            <person name="Howarth C."/>
            <person name="Imamovic A."/>
            <person name="Larimer J."/>
            <person name="Pearson M."/>
            <person name="Poon T.W."/>
            <person name="Priest M."/>
            <person name="Roberts A."/>
            <person name="Saif S."/>
            <person name="Shea T."/>
            <person name="Sykes S."/>
            <person name="Wortman J."/>
            <person name="Nusbaum C."/>
            <person name="Birren B."/>
        </authorList>
    </citation>
    <scope>NUCLEOTIDE SEQUENCE [LARGE SCALE GENOMIC DNA]</scope>
    <source>
        <strain evidence="5">nilgiri</strain>
    </source>
</reference>
<dbReference type="RefSeq" id="XP_012334434.1">
    <property type="nucleotide sequence ID" value="XM_012479011.1"/>
</dbReference>
<sequence length="188" mass="21505">MNTFNHMIKIALFTLFIVRNEIHYTSASNGNNENGFGKAVGTRNIRCLSERSREFGRPDLRPQSEPGQYVNGDNPNEQKNRNGDGFGPESDQWNYGYYGPHGSDPQMHERVYRNTDASDYYTNGYSVRYVSPGNTFNNELFEKLKNNAIYIIPVLLAAFYVMRNMGTQSMLLLAAIIGVLMYTQRYVN</sequence>
<dbReference type="OMA" id="MHERVYR"/>
<keyword evidence="3" id="KW-0732">Signal</keyword>
<keyword evidence="5" id="KW-1185">Reference proteome</keyword>
<evidence type="ECO:0000256" key="2">
    <source>
        <dbReference type="SAM" id="Phobius"/>
    </source>
</evidence>
<proteinExistence type="predicted"/>
<feature type="transmembrane region" description="Helical" evidence="2">
    <location>
        <begin position="170"/>
        <end position="187"/>
    </location>
</feature>
<keyword evidence="2" id="KW-1133">Transmembrane helix</keyword>
<keyword evidence="2" id="KW-0812">Transmembrane</keyword>